<evidence type="ECO:0000313" key="3">
    <source>
        <dbReference type="EMBL" id="MBW96913.1"/>
    </source>
</evidence>
<keyword evidence="1" id="KW-1133">Transmembrane helix</keyword>
<organism evidence="3">
    <name type="scientific">Rhizophora mucronata</name>
    <name type="common">Asiatic mangrove</name>
    <dbReference type="NCBI Taxonomy" id="61149"/>
    <lineage>
        <taxon>Eukaryota</taxon>
        <taxon>Viridiplantae</taxon>
        <taxon>Streptophyta</taxon>
        <taxon>Embryophyta</taxon>
        <taxon>Tracheophyta</taxon>
        <taxon>Spermatophyta</taxon>
        <taxon>Magnoliopsida</taxon>
        <taxon>eudicotyledons</taxon>
        <taxon>Gunneridae</taxon>
        <taxon>Pentapetalae</taxon>
        <taxon>rosids</taxon>
        <taxon>fabids</taxon>
        <taxon>Malpighiales</taxon>
        <taxon>Rhizophoraceae</taxon>
        <taxon>Rhizophora</taxon>
    </lineage>
</organism>
<feature type="signal peptide" evidence="2">
    <location>
        <begin position="1"/>
        <end position="23"/>
    </location>
</feature>
<accession>A0A2P2JTX1</accession>
<sequence length="64" mass="6426">MAFSKVTVIILLALLFSVLSAQAAEPVSAPAPGPDSAAGGILPSFGFAFASAIVAYLFGYGLHI</sequence>
<keyword evidence="1" id="KW-0812">Transmembrane</keyword>
<proteinExistence type="predicted"/>
<keyword evidence="2" id="KW-0732">Signal</keyword>
<feature type="chain" id="PRO_5015160204" evidence="2">
    <location>
        <begin position="24"/>
        <end position="64"/>
    </location>
</feature>
<name>A0A2P2JTX1_RHIMU</name>
<keyword evidence="1" id="KW-0472">Membrane</keyword>
<dbReference type="AlphaFoldDB" id="A0A2P2JTX1"/>
<feature type="transmembrane region" description="Helical" evidence="1">
    <location>
        <begin position="39"/>
        <end position="62"/>
    </location>
</feature>
<evidence type="ECO:0000256" key="2">
    <source>
        <dbReference type="SAM" id="SignalP"/>
    </source>
</evidence>
<protein>
    <submittedName>
        <fullName evidence="3">Uncharacterized protein</fullName>
    </submittedName>
</protein>
<evidence type="ECO:0000256" key="1">
    <source>
        <dbReference type="SAM" id="Phobius"/>
    </source>
</evidence>
<reference evidence="3" key="1">
    <citation type="submission" date="2018-02" db="EMBL/GenBank/DDBJ databases">
        <title>Rhizophora mucronata_Transcriptome.</title>
        <authorList>
            <person name="Meera S.P."/>
            <person name="Sreeshan A."/>
            <person name="Augustine A."/>
        </authorList>
    </citation>
    <scope>NUCLEOTIDE SEQUENCE</scope>
    <source>
        <tissue evidence="3">Leaf</tissue>
    </source>
</reference>
<dbReference type="EMBL" id="GGEC01016430">
    <property type="protein sequence ID" value="MBW96913.1"/>
    <property type="molecule type" value="Transcribed_RNA"/>
</dbReference>